<dbReference type="Proteomes" id="UP000640485">
    <property type="component" value="Unassembled WGS sequence"/>
</dbReference>
<dbReference type="Pfam" id="PF00126">
    <property type="entry name" value="HTH_1"/>
    <property type="match status" value="1"/>
</dbReference>
<dbReference type="EMBL" id="JAEPRQ010000008">
    <property type="protein sequence ID" value="MBK4217652.1"/>
    <property type="molecule type" value="Genomic_DNA"/>
</dbReference>
<evidence type="ECO:0000256" key="4">
    <source>
        <dbReference type="ARBA" id="ARBA00023163"/>
    </source>
</evidence>
<dbReference type="Pfam" id="PF03466">
    <property type="entry name" value="LysR_substrate"/>
    <property type="match status" value="1"/>
</dbReference>
<evidence type="ECO:0000256" key="1">
    <source>
        <dbReference type="ARBA" id="ARBA00009437"/>
    </source>
</evidence>
<gene>
    <name evidence="6" type="ORF">JJJ17_17105</name>
</gene>
<evidence type="ECO:0000256" key="3">
    <source>
        <dbReference type="ARBA" id="ARBA00023125"/>
    </source>
</evidence>
<comment type="caution">
    <text evidence="6">The sequence shown here is derived from an EMBL/GenBank/DDBJ whole genome shotgun (WGS) entry which is preliminary data.</text>
</comment>
<dbReference type="SUPFAM" id="SSF53850">
    <property type="entry name" value="Periplasmic binding protein-like II"/>
    <property type="match status" value="1"/>
</dbReference>
<dbReference type="AlphaFoldDB" id="A0A934W030"/>
<evidence type="ECO:0000313" key="7">
    <source>
        <dbReference type="Proteomes" id="UP000640485"/>
    </source>
</evidence>
<keyword evidence="4" id="KW-0804">Transcription</keyword>
<proteinExistence type="inferred from homology"/>
<keyword evidence="7" id="KW-1185">Reference proteome</keyword>
<protein>
    <submittedName>
        <fullName evidence="6">LysR family transcriptional regulator</fullName>
    </submittedName>
</protein>
<dbReference type="RefSeq" id="WP_200688601.1">
    <property type="nucleotide sequence ID" value="NZ_JAEPRQ010000008.1"/>
</dbReference>
<accession>A0A934W030</accession>
<name>A0A934W030_9RHOB</name>
<feature type="domain" description="HTH lysR-type" evidence="5">
    <location>
        <begin position="1"/>
        <end position="58"/>
    </location>
</feature>
<dbReference type="CDD" id="cd05466">
    <property type="entry name" value="PBP2_LTTR_substrate"/>
    <property type="match status" value="1"/>
</dbReference>
<keyword evidence="2" id="KW-0805">Transcription regulation</keyword>
<dbReference type="InterPro" id="IPR036390">
    <property type="entry name" value="WH_DNA-bd_sf"/>
</dbReference>
<keyword evidence="3" id="KW-0238">DNA-binding</keyword>
<dbReference type="PRINTS" id="PR00039">
    <property type="entry name" value="HTHLYSR"/>
</dbReference>
<organism evidence="6 7">
    <name type="scientific">Paracoccus caeni</name>
    <dbReference type="NCBI Taxonomy" id="657651"/>
    <lineage>
        <taxon>Bacteria</taxon>
        <taxon>Pseudomonadati</taxon>
        <taxon>Pseudomonadota</taxon>
        <taxon>Alphaproteobacteria</taxon>
        <taxon>Rhodobacterales</taxon>
        <taxon>Paracoccaceae</taxon>
        <taxon>Paracoccus</taxon>
    </lineage>
</organism>
<dbReference type="PANTHER" id="PTHR30126:SF2">
    <property type="entry name" value="HTH-TYPE TRANSCRIPTIONAL REGULATOR YJIE"/>
    <property type="match status" value="1"/>
</dbReference>
<sequence length="297" mass="32879">MELKWLEDFLSIATTRSFSRSAEARNVTQSAFSRRIRSLEVWLGAELLDRSTYPVSLTADGRAFREAAEEIVRLTYQSRASLGGRRDPLPQASLALTALHTLAVTFLPAWLNRLRADLGEIGTRILPENHAICMQALVEGGYDFLLTFHHPSVPIPLDPARYPSIIVGHDSLVAVADSTRIDDWRAAERLPLLQYSRGSFLGLLTSLAQGQPGAPRTYIAHINENSMAEAMKFMALEGHGVAWLPRSLVTAEITSGQLQIVAPELPMEIRLYRNAARSRGIVERVWNAAAEGYSETS</sequence>
<comment type="similarity">
    <text evidence="1">Belongs to the LysR transcriptional regulatory family.</text>
</comment>
<reference evidence="6" key="1">
    <citation type="submission" date="2021-01" db="EMBL/GenBank/DDBJ databases">
        <title>Paracoccus amoyensis sp. nov., isolated from the surface seawater along the coast of Xiamen Island, China.</title>
        <authorList>
            <person name="Lyu L."/>
        </authorList>
    </citation>
    <scope>NUCLEOTIDE SEQUENCE</scope>
    <source>
        <strain evidence="6">MJ17</strain>
    </source>
</reference>
<evidence type="ECO:0000313" key="6">
    <source>
        <dbReference type="EMBL" id="MBK4217652.1"/>
    </source>
</evidence>
<dbReference type="GO" id="GO:0000976">
    <property type="term" value="F:transcription cis-regulatory region binding"/>
    <property type="evidence" value="ECO:0007669"/>
    <property type="project" value="TreeGrafter"/>
</dbReference>
<dbReference type="Gene3D" id="1.10.10.10">
    <property type="entry name" value="Winged helix-like DNA-binding domain superfamily/Winged helix DNA-binding domain"/>
    <property type="match status" value="1"/>
</dbReference>
<dbReference type="GO" id="GO:0003700">
    <property type="term" value="F:DNA-binding transcription factor activity"/>
    <property type="evidence" value="ECO:0007669"/>
    <property type="project" value="InterPro"/>
</dbReference>
<dbReference type="SUPFAM" id="SSF46785">
    <property type="entry name" value="Winged helix' DNA-binding domain"/>
    <property type="match status" value="1"/>
</dbReference>
<evidence type="ECO:0000256" key="2">
    <source>
        <dbReference type="ARBA" id="ARBA00023015"/>
    </source>
</evidence>
<dbReference type="Gene3D" id="3.40.190.10">
    <property type="entry name" value="Periplasmic binding protein-like II"/>
    <property type="match status" value="2"/>
</dbReference>
<dbReference type="PANTHER" id="PTHR30126">
    <property type="entry name" value="HTH-TYPE TRANSCRIPTIONAL REGULATOR"/>
    <property type="match status" value="1"/>
</dbReference>
<dbReference type="PROSITE" id="PS50931">
    <property type="entry name" value="HTH_LYSR"/>
    <property type="match status" value="1"/>
</dbReference>
<dbReference type="InterPro" id="IPR000847">
    <property type="entry name" value="LysR_HTH_N"/>
</dbReference>
<dbReference type="InterPro" id="IPR005119">
    <property type="entry name" value="LysR_subst-bd"/>
</dbReference>
<dbReference type="InterPro" id="IPR036388">
    <property type="entry name" value="WH-like_DNA-bd_sf"/>
</dbReference>
<evidence type="ECO:0000259" key="5">
    <source>
        <dbReference type="PROSITE" id="PS50931"/>
    </source>
</evidence>